<feature type="transmembrane region" description="Helical" evidence="1">
    <location>
        <begin position="317"/>
        <end position="337"/>
    </location>
</feature>
<gene>
    <name evidence="4" type="ORF">TCNE_LOCUS13384</name>
</gene>
<accession>A0A183UY14</accession>
<evidence type="ECO:0000313" key="4">
    <source>
        <dbReference type="EMBL" id="VDM44705.1"/>
    </source>
</evidence>
<dbReference type="EMBL" id="UYWY01021697">
    <property type="protein sequence ID" value="VDM44705.1"/>
    <property type="molecule type" value="Genomic_DNA"/>
</dbReference>
<name>A0A183UY14_TOXCA</name>
<feature type="transmembrane region" description="Helical" evidence="1">
    <location>
        <begin position="172"/>
        <end position="196"/>
    </location>
</feature>
<feature type="transmembrane region" description="Helical" evidence="1">
    <location>
        <begin position="276"/>
        <end position="296"/>
    </location>
</feature>
<evidence type="ECO:0000313" key="6">
    <source>
        <dbReference type="WBParaSite" id="TCNE_0001338401-mRNA-1"/>
    </source>
</evidence>
<reference evidence="4 5" key="2">
    <citation type="submission" date="2018-11" db="EMBL/GenBank/DDBJ databases">
        <authorList>
            <consortium name="Pathogen Informatics"/>
        </authorList>
    </citation>
    <scope>NUCLEOTIDE SEQUENCE [LARGE SCALE GENOMIC DNA]</scope>
</reference>
<dbReference type="InterPro" id="IPR045400">
    <property type="entry name" value="Wolframin_Cys-rich"/>
</dbReference>
<keyword evidence="5" id="KW-1185">Reference proteome</keyword>
<dbReference type="GO" id="GO:0005789">
    <property type="term" value="C:endoplasmic reticulum membrane"/>
    <property type="evidence" value="ECO:0007669"/>
    <property type="project" value="TreeGrafter"/>
</dbReference>
<evidence type="ECO:0000259" key="2">
    <source>
        <dbReference type="Pfam" id="PF19913"/>
    </source>
</evidence>
<dbReference type="GO" id="GO:0055074">
    <property type="term" value="P:calcium ion homeostasis"/>
    <property type="evidence" value="ECO:0007669"/>
    <property type="project" value="TreeGrafter"/>
</dbReference>
<dbReference type="PANTHER" id="PTHR13098:SF3">
    <property type="entry name" value="WOLFRAMIN"/>
    <property type="match status" value="1"/>
</dbReference>
<dbReference type="AlphaFoldDB" id="A0A183UY14"/>
<dbReference type="PANTHER" id="PTHR13098">
    <property type="entry name" value="WOLFRAMIN"/>
    <property type="match status" value="1"/>
</dbReference>
<evidence type="ECO:0000313" key="5">
    <source>
        <dbReference type="Proteomes" id="UP000050794"/>
    </source>
</evidence>
<feature type="domain" description="Wolframin cysteine-rich" evidence="3">
    <location>
        <begin position="357"/>
        <end position="427"/>
    </location>
</feature>
<dbReference type="GO" id="GO:0030968">
    <property type="term" value="P:endoplasmic reticulum unfolded protein response"/>
    <property type="evidence" value="ECO:0007669"/>
    <property type="project" value="TreeGrafter"/>
</dbReference>
<dbReference type="Pfam" id="PF20053">
    <property type="entry name" value="WC-rich"/>
    <property type="match status" value="1"/>
</dbReference>
<protein>
    <submittedName>
        <fullName evidence="6">Lipase_3 domain-containing protein</fullName>
    </submittedName>
</protein>
<keyword evidence="1" id="KW-1133">Transmembrane helix</keyword>
<organism evidence="5 6">
    <name type="scientific">Toxocara canis</name>
    <name type="common">Canine roundworm</name>
    <dbReference type="NCBI Taxonomy" id="6265"/>
    <lineage>
        <taxon>Eukaryota</taxon>
        <taxon>Metazoa</taxon>
        <taxon>Ecdysozoa</taxon>
        <taxon>Nematoda</taxon>
        <taxon>Chromadorea</taxon>
        <taxon>Rhabditida</taxon>
        <taxon>Spirurina</taxon>
        <taxon>Ascaridomorpha</taxon>
        <taxon>Ascaridoidea</taxon>
        <taxon>Toxocaridae</taxon>
        <taxon>Toxocara</taxon>
    </lineage>
</organism>
<dbReference type="WBParaSite" id="TCNE_0001338401-mRNA-1">
    <property type="protein sequence ID" value="TCNE_0001338401-mRNA-1"/>
    <property type="gene ID" value="TCNE_0001338401"/>
</dbReference>
<feature type="transmembrane region" description="Helical" evidence="1">
    <location>
        <begin position="109"/>
        <end position="128"/>
    </location>
</feature>
<feature type="transmembrane region" description="Helical" evidence="1">
    <location>
        <begin position="82"/>
        <end position="102"/>
    </location>
</feature>
<evidence type="ECO:0000256" key="1">
    <source>
        <dbReference type="SAM" id="Phobius"/>
    </source>
</evidence>
<dbReference type="Pfam" id="PF19913">
    <property type="entry name" value="WCOB"/>
    <property type="match status" value="1"/>
</dbReference>
<reference evidence="6" key="1">
    <citation type="submission" date="2016-06" db="UniProtKB">
        <authorList>
            <consortium name="WormBaseParasite"/>
        </authorList>
    </citation>
    <scope>IDENTIFICATION</scope>
</reference>
<feature type="domain" description="Wolframin OB-fold" evidence="2">
    <location>
        <begin position="443"/>
        <end position="520"/>
    </location>
</feature>
<feature type="transmembrane region" description="Helical" evidence="1">
    <location>
        <begin position="134"/>
        <end position="151"/>
    </location>
</feature>
<dbReference type="PRINTS" id="PR02060">
    <property type="entry name" value="WOLFFAMILY"/>
</dbReference>
<keyword evidence="1" id="KW-0812">Transmembrane</keyword>
<dbReference type="InterPro" id="IPR026209">
    <property type="entry name" value="Wolframin_fam"/>
</dbReference>
<dbReference type="Proteomes" id="UP000050794">
    <property type="component" value="Unassembled WGS sequence"/>
</dbReference>
<evidence type="ECO:0000259" key="3">
    <source>
        <dbReference type="Pfam" id="PF20053"/>
    </source>
</evidence>
<sequence>MCKVDSSVNTVLRILPIVMCYVSFGAMLYNTLKMFQDMSLIRRRKIWMRLLKVFDHEPNRSNDEASVSDDEIKESQFVTVSWAPYSNFFFSLFMFIICLGITEKNIPNCILFCGISVLFALLCFVALADSTDRVAIFAVTANFVSCLPAVMKKMGISAAYCRIWKPLIELKISHLRFAVGLPSLALLSVPVAYFLMAWKKKWSEAYHIVIPHIVCLMWWDVAVTLWLIGFRQFQFSGFVLTLTVISLFVSPTVLAAGLSCAILAAQMRASIDMVNVLKTTITIFFLVLPFFLFKLFRMLAKKHHFKDFPERSFHAKIGIFCVYVFVLFMTVSVLYHGELSFDISDRVTNLTWYSPAKFNKHCNPSDSNIIMNQIKCSELKGTAVNWKGTVQSVRIVGVENSFETLLDYLPDSIAQTLRCFYDTDKSDISAKDLSGNECSLTSHNTYSLEVEVSGPYGEHYISSNKGLLTLSASNAFTEIFKILDEGDLIRFIGYFDHYPIFRYPPKLRLLQLECLTCRQVCFRSQLLR</sequence>
<proteinExistence type="predicted"/>
<feature type="transmembrane region" description="Helical" evidence="1">
    <location>
        <begin position="208"/>
        <end position="228"/>
    </location>
</feature>
<feature type="transmembrane region" description="Helical" evidence="1">
    <location>
        <begin position="240"/>
        <end position="264"/>
    </location>
</feature>
<keyword evidence="1" id="KW-0472">Membrane</keyword>
<feature type="transmembrane region" description="Helical" evidence="1">
    <location>
        <begin position="12"/>
        <end position="32"/>
    </location>
</feature>
<dbReference type="InterPro" id="IPR045461">
    <property type="entry name" value="Wolframin_OB_fold"/>
</dbReference>